<protein>
    <submittedName>
        <fullName evidence="1">Uncharacterized protein</fullName>
    </submittedName>
</protein>
<dbReference type="EMBL" id="MWWQ01000019">
    <property type="protein sequence ID" value="OZG48861.1"/>
    <property type="molecule type" value="Genomic_DNA"/>
</dbReference>
<reference evidence="1 2" key="1">
    <citation type="journal article" date="2017" name="BMC Genomics">
        <title>Comparative genomic and phylogenomic analyses of the Bifidobacteriaceae family.</title>
        <authorList>
            <person name="Lugli G.A."/>
            <person name="Milani C."/>
            <person name="Turroni F."/>
            <person name="Duranti S."/>
            <person name="Mancabelli L."/>
            <person name="Mangifesta M."/>
            <person name="Ferrario C."/>
            <person name="Modesto M."/>
            <person name="Mattarelli P."/>
            <person name="Jiri K."/>
            <person name="van Sinderen D."/>
            <person name="Ventura M."/>
        </authorList>
    </citation>
    <scope>NUCLEOTIDE SEQUENCE [LARGE SCALE GENOMIC DNA]</scope>
    <source>
        <strain evidence="1 2">DSM 24744</strain>
    </source>
</reference>
<evidence type="ECO:0000313" key="2">
    <source>
        <dbReference type="Proteomes" id="UP000216454"/>
    </source>
</evidence>
<evidence type="ECO:0000313" key="1">
    <source>
        <dbReference type="EMBL" id="OZG48861.1"/>
    </source>
</evidence>
<name>A0A261EPT3_9BIFI</name>
<keyword evidence="2" id="KW-1185">Reference proteome</keyword>
<dbReference type="AlphaFoldDB" id="A0A261EPT3"/>
<gene>
    <name evidence="1" type="ORF">PSSU_1685</name>
</gene>
<accession>A0A261EPT3</accession>
<proteinExistence type="predicted"/>
<dbReference type="Proteomes" id="UP000216454">
    <property type="component" value="Unassembled WGS sequence"/>
</dbReference>
<organism evidence="1 2">
    <name type="scientific">Pseudoscardovia suis</name>
    <dbReference type="NCBI Taxonomy" id="987063"/>
    <lineage>
        <taxon>Bacteria</taxon>
        <taxon>Bacillati</taxon>
        <taxon>Actinomycetota</taxon>
        <taxon>Actinomycetes</taxon>
        <taxon>Bifidobacteriales</taxon>
        <taxon>Bifidobacteriaceae</taxon>
        <taxon>Pseudoscardovia</taxon>
    </lineage>
</organism>
<sequence length="115" mass="13088">MAKQYYKAFKATDVRAYLETNEDPTPGDWLFIVRFMLPDGTRATINELGDWHAPADDDGDCIVLDNDHEDETGIRNEANLCLHSEYSEAYSLGEWDEATQSFTVKGPDKRVILNE</sequence>
<comment type="caution">
    <text evidence="1">The sequence shown here is derived from an EMBL/GenBank/DDBJ whole genome shotgun (WGS) entry which is preliminary data.</text>
</comment>